<dbReference type="Pfam" id="PF14718">
    <property type="entry name" value="SLT_L"/>
    <property type="match status" value="1"/>
</dbReference>
<evidence type="ECO:0000256" key="2">
    <source>
        <dbReference type="ARBA" id="ARBA00022729"/>
    </source>
</evidence>
<dbReference type="InterPro" id="IPR008939">
    <property type="entry name" value="Lytic_TGlycosylase_superhlx_U"/>
</dbReference>
<dbReference type="InterPro" id="IPR023346">
    <property type="entry name" value="Lysozyme-like_dom_sf"/>
</dbReference>
<reference evidence="6 7" key="1">
    <citation type="submission" date="2018-04" db="EMBL/GenBank/DDBJ databases">
        <title>Thalassorhabdus spongiae gen. nov., sp. nov., isolated from a marine sponge in South-West Iceland.</title>
        <authorList>
            <person name="Knobloch S."/>
            <person name="Daussin A."/>
            <person name="Johannsson R."/>
            <person name="Marteinsson V.T."/>
        </authorList>
    </citation>
    <scope>NUCLEOTIDE SEQUENCE [LARGE SCALE GENOMIC DNA]</scope>
    <source>
        <strain evidence="6 7">Hp12</strain>
    </source>
</reference>
<evidence type="ECO:0000256" key="1">
    <source>
        <dbReference type="ARBA" id="ARBA00007734"/>
    </source>
</evidence>
<dbReference type="RefSeq" id="WP_116686864.1">
    <property type="nucleotide sequence ID" value="NZ_CAWNYD010000003.1"/>
</dbReference>
<dbReference type="Gene3D" id="1.10.1240.20">
    <property type="entry name" value="Lytic transglycosylase, superhelical linker domain"/>
    <property type="match status" value="1"/>
</dbReference>
<gene>
    <name evidence="6" type="ORF">DC094_09385</name>
</gene>
<dbReference type="CDD" id="cd13401">
    <property type="entry name" value="Slt70-like"/>
    <property type="match status" value="1"/>
</dbReference>
<dbReference type="PANTHER" id="PTHR37423">
    <property type="entry name" value="SOLUBLE LYTIC MUREIN TRANSGLYCOSYLASE-RELATED"/>
    <property type="match status" value="1"/>
</dbReference>
<dbReference type="InterPro" id="IPR037061">
    <property type="entry name" value="Lytic_TGlycoase_superhlx_L_sf"/>
</dbReference>
<name>A0A2V1GU39_9GAMM</name>
<evidence type="ECO:0000259" key="5">
    <source>
        <dbReference type="Pfam" id="PF14718"/>
    </source>
</evidence>
<evidence type="ECO:0000259" key="4">
    <source>
        <dbReference type="Pfam" id="PF01464"/>
    </source>
</evidence>
<protein>
    <recommendedName>
        <fullName evidence="8">Murein transglycosylase</fullName>
    </recommendedName>
</protein>
<proteinExistence type="inferred from homology"/>
<dbReference type="SUPFAM" id="SSF48435">
    <property type="entry name" value="Bacterial muramidases"/>
    <property type="match status" value="1"/>
</dbReference>
<dbReference type="Gene3D" id="1.10.530.10">
    <property type="match status" value="1"/>
</dbReference>
<dbReference type="InterPro" id="IPR012289">
    <property type="entry name" value="Lytic_TGlycosylase_superhlx_L"/>
</dbReference>
<dbReference type="AlphaFoldDB" id="A0A2V1GU39"/>
<feature type="signal peptide" evidence="3">
    <location>
        <begin position="1"/>
        <end position="18"/>
    </location>
</feature>
<organism evidence="6 7">
    <name type="scientific">Pelagibaculum spongiae</name>
    <dbReference type="NCBI Taxonomy" id="2080658"/>
    <lineage>
        <taxon>Bacteria</taxon>
        <taxon>Pseudomonadati</taxon>
        <taxon>Pseudomonadota</taxon>
        <taxon>Gammaproteobacteria</taxon>
        <taxon>Oceanospirillales</taxon>
        <taxon>Pelagibaculum</taxon>
    </lineage>
</organism>
<dbReference type="Proteomes" id="UP000244906">
    <property type="component" value="Unassembled WGS sequence"/>
</dbReference>
<dbReference type="InterPro" id="IPR008258">
    <property type="entry name" value="Transglycosylase_SLT_dom_1"/>
</dbReference>
<keyword evidence="7" id="KW-1185">Reference proteome</keyword>
<comment type="similarity">
    <text evidence="1">Belongs to the transglycosylase Slt family.</text>
</comment>
<dbReference type="Pfam" id="PF01464">
    <property type="entry name" value="SLT"/>
    <property type="match status" value="1"/>
</dbReference>
<dbReference type="PANTHER" id="PTHR37423:SF5">
    <property type="entry name" value="SOLUBLE LYTIC MUREIN TRANSGLYCOSYLASE"/>
    <property type="match status" value="1"/>
</dbReference>
<dbReference type="SUPFAM" id="SSF53955">
    <property type="entry name" value="Lysozyme-like"/>
    <property type="match status" value="1"/>
</dbReference>
<accession>A0A2V1GU39</accession>
<dbReference type="Gene3D" id="1.25.20.10">
    <property type="entry name" value="Bacterial muramidases"/>
    <property type="match status" value="1"/>
</dbReference>
<evidence type="ECO:0000313" key="7">
    <source>
        <dbReference type="Proteomes" id="UP000244906"/>
    </source>
</evidence>
<comment type="caution">
    <text evidence="6">The sequence shown here is derived from an EMBL/GenBank/DDBJ whole genome shotgun (WGS) entry which is preliminary data.</text>
</comment>
<feature type="domain" description="Transglycosylase SLT" evidence="4">
    <location>
        <begin position="479"/>
        <end position="584"/>
    </location>
</feature>
<dbReference type="EMBL" id="QDDL01000003">
    <property type="protein sequence ID" value="PVZ69529.1"/>
    <property type="molecule type" value="Genomic_DNA"/>
</dbReference>
<dbReference type="GO" id="GO:0004553">
    <property type="term" value="F:hydrolase activity, hydrolyzing O-glycosyl compounds"/>
    <property type="evidence" value="ECO:0007669"/>
    <property type="project" value="InterPro"/>
</dbReference>
<evidence type="ECO:0000256" key="3">
    <source>
        <dbReference type="SAM" id="SignalP"/>
    </source>
</evidence>
<feature type="domain" description="Lytic transglycosylase superhelical linker" evidence="5">
    <location>
        <begin position="398"/>
        <end position="455"/>
    </location>
</feature>
<dbReference type="GO" id="GO:0042597">
    <property type="term" value="C:periplasmic space"/>
    <property type="evidence" value="ECO:0007669"/>
    <property type="project" value="InterPro"/>
</dbReference>
<keyword evidence="2 3" id="KW-0732">Signal</keyword>
<evidence type="ECO:0000313" key="6">
    <source>
        <dbReference type="EMBL" id="PVZ69529.1"/>
    </source>
</evidence>
<evidence type="ECO:0008006" key="8">
    <source>
        <dbReference type="Google" id="ProtNLM"/>
    </source>
</evidence>
<sequence length="644" mass="74602">MRLIVLLVAFLISFNSFAAESQRQLYTRAESALKNGNLKHFRQMQKQLDDYPLAPYLEMKAMQRRFRIKNIKHYQKFIQRYPNTPIASNMKGWLRRHLAKTHQWDLIVKYFKNSKNTEYQCIYLNARLKRKEDPNTIWPDVIPLWITPESLPKQCDPVLAAWKKANQLTDQLLWQRLTASLINSEYALAEYLVKDQPTEARKAISSWVKLFRSPHRINKKRLPQALDSEISLALQDALYKKVIKRTKLDKLPLQLDMLQEKSTIEWTGLPKASRAVALKLALAGEPAADVWLKRSLAQKADPVIQEWYLRWLIGQQDWNTLVDVLAELPESISQTTQWRYWHARALEANGADLTANAIYKEIAKTRNYYGLMASWQLDQPVAVRTENIEQDPQLLQQLSQLPFVERAKEFFLLGQVNKARLEWNAGVRQLPDDQAVDAAQLAISWGWYDRAIFSMRLPGAKDYSDQLDLRFPLAWREPVKQQSIRYELPPALIYAIARLESDFMSDARSPVGAYGLMQLLPGTAKQVARGYAIPLSNRRDLLNPQTNIRLGSAYLHRLSEKFSQNYPLAIAAYNAGPNRVRRWLPDSPMAPDVWIETIPYKETRNYVQNSLIYTAIYQQHLGGQLDPRKMLTTIQPLPQIAKLP</sequence>
<dbReference type="OrthoDB" id="92254at2"/>
<feature type="chain" id="PRO_5015852322" description="Murein transglycosylase" evidence="3">
    <location>
        <begin position="19"/>
        <end position="644"/>
    </location>
</feature>